<feature type="transmembrane region" description="Helical" evidence="8">
    <location>
        <begin position="125"/>
        <end position="146"/>
    </location>
</feature>
<evidence type="ECO:0000256" key="5">
    <source>
        <dbReference type="ARBA" id="ARBA00023136"/>
    </source>
</evidence>
<keyword evidence="11" id="KW-1185">Reference proteome</keyword>
<dbReference type="PANTHER" id="PTHR24243:SF230">
    <property type="entry name" value="G-PROTEIN COUPLED RECEPTORS FAMILY 1 PROFILE DOMAIN-CONTAINING PROTEIN"/>
    <property type="match status" value="1"/>
</dbReference>
<sequence length="330" mass="37956">YLEADRIIQLANRISDLYIWILVAIGLPGNIFTIITVAAMKIICPAKFLISLLAALDTVSLICKLTGHQMVRNAVYIGPVGCKFEFIIPYTATLANWVLVLICAERFVTVCFKERKTLIFSLRNCHIMVVVLSAFLLLIFACISMPMRSANFSGFFCGTYNKYVWFWIHVWYWINSCLYLFLPSMFIVPMTALMLHRLRVSNRNGILQQNDDIGSESQAPVAGKSDLTEEELENNERMFTLMVFLAAVFFVILCLPACIFYLSYRHHDDVLTHAQWALYEQFQFFLADSTHAINFFLYFLSARQFQAKALDILLCKPCRKHSYSPGHRLD</sequence>
<dbReference type="CDD" id="cd00637">
    <property type="entry name" value="7tm_classA_rhodopsin-like"/>
    <property type="match status" value="1"/>
</dbReference>
<dbReference type="InterPro" id="IPR000276">
    <property type="entry name" value="GPCR_Rhodpsn"/>
</dbReference>
<comment type="subcellular location">
    <subcellularLocation>
        <location evidence="1">Membrane</location>
        <topology evidence="1">Multi-pass membrane protein</topology>
    </subcellularLocation>
</comment>
<keyword evidence="6" id="KW-0675">Receptor</keyword>
<dbReference type="InterPro" id="IPR017452">
    <property type="entry name" value="GPCR_Rhodpsn_7TM"/>
</dbReference>
<dbReference type="GO" id="GO:0005886">
    <property type="term" value="C:plasma membrane"/>
    <property type="evidence" value="ECO:0007669"/>
    <property type="project" value="TreeGrafter"/>
</dbReference>
<evidence type="ECO:0000259" key="9">
    <source>
        <dbReference type="PROSITE" id="PS50262"/>
    </source>
</evidence>
<comment type="caution">
    <text evidence="10">The sequence shown here is derived from an EMBL/GenBank/DDBJ whole genome shotgun (WGS) entry which is preliminary data.</text>
</comment>
<evidence type="ECO:0000256" key="8">
    <source>
        <dbReference type="SAM" id="Phobius"/>
    </source>
</evidence>
<feature type="transmembrane region" description="Helical" evidence="8">
    <location>
        <begin position="282"/>
        <end position="300"/>
    </location>
</feature>
<feature type="transmembrane region" description="Helical" evidence="8">
    <location>
        <begin position="87"/>
        <end position="104"/>
    </location>
</feature>
<evidence type="ECO:0000256" key="1">
    <source>
        <dbReference type="ARBA" id="ARBA00004141"/>
    </source>
</evidence>
<evidence type="ECO:0000256" key="4">
    <source>
        <dbReference type="ARBA" id="ARBA00023040"/>
    </source>
</evidence>
<gene>
    <name evidence="10" type="ORF">CUNI_LOCUS1253</name>
</gene>
<protein>
    <recommendedName>
        <fullName evidence="9">G-protein coupled receptors family 1 profile domain-containing protein</fullName>
    </recommendedName>
</protein>
<dbReference type="Proteomes" id="UP000678393">
    <property type="component" value="Unassembled WGS sequence"/>
</dbReference>
<feature type="transmembrane region" description="Helical" evidence="8">
    <location>
        <begin position="17"/>
        <end position="39"/>
    </location>
</feature>
<keyword evidence="2 8" id="KW-0812">Transmembrane</keyword>
<dbReference type="PROSITE" id="PS00237">
    <property type="entry name" value="G_PROTEIN_RECEP_F1_1"/>
    <property type="match status" value="1"/>
</dbReference>
<evidence type="ECO:0000256" key="2">
    <source>
        <dbReference type="ARBA" id="ARBA00022692"/>
    </source>
</evidence>
<name>A0A8S3YJH5_9EUPU</name>
<dbReference type="OrthoDB" id="6068817at2759"/>
<dbReference type="AlphaFoldDB" id="A0A8S3YJH5"/>
<organism evidence="10 11">
    <name type="scientific">Candidula unifasciata</name>
    <dbReference type="NCBI Taxonomy" id="100452"/>
    <lineage>
        <taxon>Eukaryota</taxon>
        <taxon>Metazoa</taxon>
        <taxon>Spiralia</taxon>
        <taxon>Lophotrochozoa</taxon>
        <taxon>Mollusca</taxon>
        <taxon>Gastropoda</taxon>
        <taxon>Heterobranchia</taxon>
        <taxon>Euthyneura</taxon>
        <taxon>Panpulmonata</taxon>
        <taxon>Eupulmonata</taxon>
        <taxon>Stylommatophora</taxon>
        <taxon>Helicina</taxon>
        <taxon>Helicoidea</taxon>
        <taxon>Geomitridae</taxon>
        <taxon>Candidula</taxon>
    </lineage>
</organism>
<feature type="transmembrane region" description="Helical" evidence="8">
    <location>
        <begin position="239"/>
        <end position="262"/>
    </location>
</feature>
<dbReference type="GO" id="GO:0004930">
    <property type="term" value="F:G protein-coupled receptor activity"/>
    <property type="evidence" value="ECO:0007669"/>
    <property type="project" value="UniProtKB-KW"/>
</dbReference>
<evidence type="ECO:0000256" key="7">
    <source>
        <dbReference type="ARBA" id="ARBA00023224"/>
    </source>
</evidence>
<evidence type="ECO:0000256" key="3">
    <source>
        <dbReference type="ARBA" id="ARBA00022989"/>
    </source>
</evidence>
<dbReference type="PANTHER" id="PTHR24243">
    <property type="entry name" value="G-PROTEIN COUPLED RECEPTOR"/>
    <property type="match status" value="1"/>
</dbReference>
<feature type="transmembrane region" description="Helical" evidence="8">
    <location>
        <begin position="170"/>
        <end position="195"/>
    </location>
</feature>
<keyword evidence="7" id="KW-0807">Transducer</keyword>
<feature type="non-terminal residue" evidence="10">
    <location>
        <position position="1"/>
    </location>
</feature>
<proteinExistence type="predicted"/>
<dbReference type="Gene3D" id="1.20.1070.10">
    <property type="entry name" value="Rhodopsin 7-helix transmembrane proteins"/>
    <property type="match status" value="1"/>
</dbReference>
<feature type="domain" description="G-protein coupled receptors family 1 profile" evidence="9">
    <location>
        <begin position="29"/>
        <end position="298"/>
    </location>
</feature>
<evidence type="ECO:0000313" key="11">
    <source>
        <dbReference type="Proteomes" id="UP000678393"/>
    </source>
</evidence>
<evidence type="ECO:0000256" key="6">
    <source>
        <dbReference type="ARBA" id="ARBA00023170"/>
    </source>
</evidence>
<keyword evidence="3 8" id="KW-1133">Transmembrane helix</keyword>
<reference evidence="10" key="1">
    <citation type="submission" date="2021-04" db="EMBL/GenBank/DDBJ databases">
        <authorList>
            <consortium name="Molecular Ecology Group"/>
        </authorList>
    </citation>
    <scope>NUCLEOTIDE SEQUENCE</scope>
</reference>
<dbReference type="PROSITE" id="PS50262">
    <property type="entry name" value="G_PROTEIN_RECEP_F1_2"/>
    <property type="match status" value="1"/>
</dbReference>
<dbReference type="SUPFAM" id="SSF81321">
    <property type="entry name" value="Family A G protein-coupled receptor-like"/>
    <property type="match status" value="1"/>
</dbReference>
<keyword evidence="5 8" id="KW-0472">Membrane</keyword>
<keyword evidence="4" id="KW-0297">G-protein coupled receptor</keyword>
<accession>A0A8S3YJH5</accession>
<dbReference type="EMBL" id="CAJHNH020000150">
    <property type="protein sequence ID" value="CAG5115695.1"/>
    <property type="molecule type" value="Genomic_DNA"/>
</dbReference>
<evidence type="ECO:0000313" key="10">
    <source>
        <dbReference type="EMBL" id="CAG5115695.1"/>
    </source>
</evidence>